<dbReference type="InterPro" id="IPR010920">
    <property type="entry name" value="LSM_dom_sf"/>
</dbReference>
<reference evidence="7 8" key="1">
    <citation type="submission" date="2019-08" db="EMBL/GenBank/DDBJ databases">
        <title>Complete genome sequence of Thermosulfurimonas marina SU872T, an anaerobic thermophilic chemolithoautotrophic bacterium isolated from a shallow marine hydrothermal vent.</title>
        <authorList>
            <person name="Allioux M."/>
            <person name="Jebbar M."/>
            <person name="Slobodkina G."/>
            <person name="Slobodkin A."/>
            <person name="Moalic Y."/>
            <person name="Frolova A."/>
            <person name="Shao Z."/>
            <person name="Alain K."/>
        </authorList>
    </citation>
    <scope>NUCLEOTIDE SEQUENCE [LARGE SCALE GENOMIC DNA]</scope>
    <source>
        <strain evidence="7 8">SU872</strain>
    </source>
</reference>
<name>A0A6H1WQF5_9BACT</name>
<keyword evidence="8" id="KW-1185">Reference proteome</keyword>
<proteinExistence type="predicted"/>
<gene>
    <name evidence="7" type="ORF">FVE67_00680</name>
</gene>
<dbReference type="InterPro" id="IPR023408">
    <property type="entry name" value="MscS_beta-dom_sf"/>
</dbReference>
<dbReference type="PANTHER" id="PTHR30566:SF25">
    <property type="entry name" value="INNER MEMBRANE PROTEIN"/>
    <property type="match status" value="1"/>
</dbReference>
<dbReference type="PANTHER" id="PTHR30566">
    <property type="entry name" value="YNAI-RELATED MECHANOSENSITIVE ION CHANNEL"/>
    <property type="match status" value="1"/>
</dbReference>
<evidence type="ECO:0000313" key="7">
    <source>
        <dbReference type="EMBL" id="QJA05394.1"/>
    </source>
</evidence>
<dbReference type="SUPFAM" id="SSF50182">
    <property type="entry name" value="Sm-like ribonucleoproteins"/>
    <property type="match status" value="1"/>
</dbReference>
<feature type="transmembrane region" description="Helical" evidence="5">
    <location>
        <begin position="12"/>
        <end position="36"/>
    </location>
</feature>
<dbReference type="RefSeq" id="WP_168718761.1">
    <property type="nucleotide sequence ID" value="NZ_CP042909.1"/>
</dbReference>
<dbReference type="InterPro" id="IPR006685">
    <property type="entry name" value="MscS_channel_2nd"/>
</dbReference>
<evidence type="ECO:0000259" key="6">
    <source>
        <dbReference type="Pfam" id="PF00924"/>
    </source>
</evidence>
<comment type="subcellular location">
    <subcellularLocation>
        <location evidence="1">Membrane</location>
    </subcellularLocation>
</comment>
<evidence type="ECO:0000256" key="2">
    <source>
        <dbReference type="ARBA" id="ARBA00022692"/>
    </source>
</evidence>
<dbReference type="GO" id="GO:0008381">
    <property type="term" value="F:mechanosensitive monoatomic ion channel activity"/>
    <property type="evidence" value="ECO:0007669"/>
    <property type="project" value="UniProtKB-ARBA"/>
</dbReference>
<dbReference type="Proteomes" id="UP000501253">
    <property type="component" value="Chromosome"/>
</dbReference>
<feature type="transmembrane region" description="Helical" evidence="5">
    <location>
        <begin position="81"/>
        <end position="102"/>
    </location>
</feature>
<dbReference type="Pfam" id="PF00924">
    <property type="entry name" value="MS_channel_2nd"/>
    <property type="match status" value="1"/>
</dbReference>
<organism evidence="7 8">
    <name type="scientific">Thermosulfurimonas marina</name>
    <dbReference type="NCBI Taxonomy" id="2047767"/>
    <lineage>
        <taxon>Bacteria</taxon>
        <taxon>Pseudomonadati</taxon>
        <taxon>Thermodesulfobacteriota</taxon>
        <taxon>Thermodesulfobacteria</taxon>
        <taxon>Thermodesulfobacteriales</taxon>
        <taxon>Thermodesulfobacteriaceae</taxon>
        <taxon>Thermosulfurimonas</taxon>
    </lineage>
</organism>
<keyword evidence="2 5" id="KW-0812">Transmembrane</keyword>
<dbReference type="Gene3D" id="1.10.287.1260">
    <property type="match status" value="1"/>
</dbReference>
<feature type="transmembrane region" description="Helical" evidence="5">
    <location>
        <begin position="57"/>
        <end position="75"/>
    </location>
</feature>
<dbReference type="GO" id="GO:0016020">
    <property type="term" value="C:membrane"/>
    <property type="evidence" value="ECO:0007669"/>
    <property type="project" value="UniProtKB-SubCell"/>
</dbReference>
<dbReference type="Gene3D" id="2.30.30.60">
    <property type="match status" value="1"/>
</dbReference>
<evidence type="ECO:0000313" key="8">
    <source>
        <dbReference type="Proteomes" id="UP000501253"/>
    </source>
</evidence>
<evidence type="ECO:0000256" key="4">
    <source>
        <dbReference type="ARBA" id="ARBA00023136"/>
    </source>
</evidence>
<keyword evidence="4 5" id="KW-0472">Membrane</keyword>
<dbReference type="AlphaFoldDB" id="A0A6H1WQF5"/>
<evidence type="ECO:0000256" key="3">
    <source>
        <dbReference type="ARBA" id="ARBA00022989"/>
    </source>
</evidence>
<evidence type="ECO:0000256" key="5">
    <source>
        <dbReference type="SAM" id="Phobius"/>
    </source>
</evidence>
<feature type="transmembrane region" description="Helical" evidence="5">
    <location>
        <begin position="135"/>
        <end position="156"/>
    </location>
</feature>
<dbReference type="EMBL" id="CP042909">
    <property type="protein sequence ID" value="QJA05394.1"/>
    <property type="molecule type" value="Genomic_DNA"/>
</dbReference>
<accession>A0A6H1WQF5</accession>
<evidence type="ECO:0000256" key="1">
    <source>
        <dbReference type="ARBA" id="ARBA00004370"/>
    </source>
</evidence>
<sequence length="362" mass="40676">MKALSWNLQEALWAAGILLLSSGTAFFVYLLLFKVLRSWASKTSSKLDDSLVKHSRAPLKLFFPLLGLWLSLPALQLPGELLSLLKHLIELLIIFSLAWLGIRGTYVAEDLVMSHYDLTAKDNLQARKIYTQVNVLKKITISLIFVLSLACILMSFEELRKLGLSLLASAGLAGLVLGLAAQRTIATLIAGIQIAITQPIRIDDVVVVEGEWGRIEEITLTYVVVRIWDLRRLILPISYFLEKPFQNWTRTEAAILGTVYLYTDYTIPVQAVREELGRILKESPLWDGKVWALQVTEATPQTVELRALMSAPDSSTAWNLRCEVREKLIDFIQRNYPQSLPRVRAELEKIPLNPGTLAGKKA</sequence>
<feature type="domain" description="Mechanosensitive ion channel MscS" evidence="6">
    <location>
        <begin position="184"/>
        <end position="250"/>
    </location>
</feature>
<keyword evidence="3 5" id="KW-1133">Transmembrane helix</keyword>
<dbReference type="KEGG" id="tmai:FVE67_00680"/>
<protein>
    <submittedName>
        <fullName evidence="7">Mechanosensitive ion channel</fullName>
    </submittedName>
</protein>
<feature type="transmembrane region" description="Helical" evidence="5">
    <location>
        <begin position="162"/>
        <end position="181"/>
    </location>
</feature>